<reference evidence="1" key="1">
    <citation type="submission" date="2014-09" db="EMBL/GenBank/DDBJ databases">
        <authorList>
            <person name="Magalhaes I.L.F."/>
            <person name="Oliveira U."/>
            <person name="Santos F.R."/>
            <person name="Vidigal T.H.D.A."/>
            <person name="Brescovit A.D."/>
            <person name="Santos A.J."/>
        </authorList>
    </citation>
    <scope>NUCLEOTIDE SEQUENCE</scope>
    <source>
        <tissue evidence="1">Shoot tissue taken approximately 20 cm above the soil surface</tissue>
    </source>
</reference>
<dbReference type="AlphaFoldDB" id="A0A0A9DJU7"/>
<reference evidence="1" key="2">
    <citation type="journal article" date="2015" name="Data Brief">
        <title>Shoot transcriptome of the giant reed, Arundo donax.</title>
        <authorList>
            <person name="Barrero R.A."/>
            <person name="Guerrero F.D."/>
            <person name="Moolhuijzen P."/>
            <person name="Goolsby J.A."/>
            <person name="Tidwell J."/>
            <person name="Bellgard S.E."/>
            <person name="Bellgard M.I."/>
        </authorList>
    </citation>
    <scope>NUCLEOTIDE SEQUENCE</scope>
    <source>
        <tissue evidence="1">Shoot tissue taken approximately 20 cm above the soil surface</tissue>
    </source>
</reference>
<evidence type="ECO:0000313" key="1">
    <source>
        <dbReference type="EMBL" id="JAD88056.1"/>
    </source>
</evidence>
<dbReference type="EMBL" id="GBRH01209839">
    <property type="protein sequence ID" value="JAD88056.1"/>
    <property type="molecule type" value="Transcribed_RNA"/>
</dbReference>
<protein>
    <submittedName>
        <fullName evidence="1">Uncharacterized protein</fullName>
    </submittedName>
</protein>
<organism evidence="1">
    <name type="scientific">Arundo donax</name>
    <name type="common">Giant reed</name>
    <name type="synonym">Donax arundinaceus</name>
    <dbReference type="NCBI Taxonomy" id="35708"/>
    <lineage>
        <taxon>Eukaryota</taxon>
        <taxon>Viridiplantae</taxon>
        <taxon>Streptophyta</taxon>
        <taxon>Embryophyta</taxon>
        <taxon>Tracheophyta</taxon>
        <taxon>Spermatophyta</taxon>
        <taxon>Magnoliopsida</taxon>
        <taxon>Liliopsida</taxon>
        <taxon>Poales</taxon>
        <taxon>Poaceae</taxon>
        <taxon>PACMAD clade</taxon>
        <taxon>Arundinoideae</taxon>
        <taxon>Arundineae</taxon>
        <taxon>Arundo</taxon>
    </lineage>
</organism>
<proteinExistence type="predicted"/>
<name>A0A0A9DJU7_ARUDO</name>
<accession>A0A0A9DJU7</accession>
<sequence length="61" mass="6987">MKSQRTKIQPNHDKYLHLSHLVVCLLCKVELKVSLTPFLSRMEPQASEVEPNSVPLAFINK</sequence>